<dbReference type="SUPFAM" id="SSF49899">
    <property type="entry name" value="Concanavalin A-like lectins/glucanases"/>
    <property type="match status" value="1"/>
</dbReference>
<organism evidence="9">
    <name type="scientific">Mucochytrium quahogii</name>
    <dbReference type="NCBI Taxonomy" id="96639"/>
    <lineage>
        <taxon>Eukaryota</taxon>
        <taxon>Sar</taxon>
        <taxon>Stramenopiles</taxon>
        <taxon>Bigyra</taxon>
        <taxon>Labyrinthulomycetes</taxon>
        <taxon>Thraustochytrida</taxon>
        <taxon>Thraustochytriidae</taxon>
        <taxon>Mucochytrium</taxon>
    </lineage>
</organism>
<name>A0A7S2RE64_9STRA</name>
<dbReference type="SMART" id="SM00547">
    <property type="entry name" value="ZnF_RBZ"/>
    <property type="match status" value="3"/>
</dbReference>
<feature type="compositionally biased region" description="Low complexity" evidence="5">
    <location>
        <begin position="1603"/>
        <end position="1628"/>
    </location>
</feature>
<gene>
    <name evidence="9" type="ORF">QSP1433_LOCUS2473</name>
</gene>
<dbReference type="Pfam" id="PF00641">
    <property type="entry name" value="Zn_ribbon_RanBP"/>
    <property type="match status" value="2"/>
</dbReference>
<feature type="domain" description="RanBP2-type" evidence="6">
    <location>
        <begin position="812"/>
        <end position="841"/>
    </location>
</feature>
<feature type="region of interest" description="Disordered" evidence="5">
    <location>
        <begin position="2282"/>
        <end position="2301"/>
    </location>
</feature>
<evidence type="ECO:0000313" key="9">
    <source>
        <dbReference type="EMBL" id="CAD9668517.1"/>
    </source>
</evidence>
<evidence type="ECO:0000256" key="2">
    <source>
        <dbReference type="ARBA" id="ARBA00022771"/>
    </source>
</evidence>
<dbReference type="Gene3D" id="2.30.30.380">
    <property type="entry name" value="Zn-finger domain of Sec23/24"/>
    <property type="match status" value="2"/>
</dbReference>
<dbReference type="InterPro" id="IPR038765">
    <property type="entry name" value="Papain-like_cys_pep_sf"/>
</dbReference>
<keyword evidence="3" id="KW-0862">Zinc</keyword>
<reference evidence="9" key="1">
    <citation type="submission" date="2021-01" db="EMBL/GenBank/DDBJ databases">
        <authorList>
            <person name="Corre E."/>
            <person name="Pelletier E."/>
            <person name="Niang G."/>
            <person name="Scheremetjew M."/>
            <person name="Finn R."/>
            <person name="Kale V."/>
            <person name="Holt S."/>
            <person name="Cochrane G."/>
            <person name="Meng A."/>
            <person name="Brown T."/>
            <person name="Cohen L."/>
        </authorList>
    </citation>
    <scope>NUCLEOTIDE SEQUENCE</scope>
    <source>
        <strain evidence="9">NY070348D</strain>
    </source>
</reference>
<dbReference type="InterPro" id="IPR013320">
    <property type="entry name" value="ConA-like_dom_sf"/>
</dbReference>
<dbReference type="PANTHER" id="PTHR24006:SF827">
    <property type="entry name" value="UBIQUITIN CARBOXYL-TERMINAL HYDROLASE 34"/>
    <property type="match status" value="1"/>
</dbReference>
<evidence type="ECO:0000256" key="3">
    <source>
        <dbReference type="ARBA" id="ARBA00022833"/>
    </source>
</evidence>
<feature type="domain" description="MABP" evidence="8">
    <location>
        <begin position="1273"/>
        <end position="1432"/>
    </location>
</feature>
<dbReference type="InterPro" id="IPR001394">
    <property type="entry name" value="Peptidase_C19_UCH"/>
</dbReference>
<dbReference type="InterPro" id="IPR028889">
    <property type="entry name" value="USP"/>
</dbReference>
<feature type="domain" description="MABP" evidence="8">
    <location>
        <begin position="1756"/>
        <end position="1928"/>
    </location>
</feature>
<dbReference type="PROSITE" id="PS01358">
    <property type="entry name" value="ZF_RANBP2_1"/>
    <property type="match status" value="3"/>
</dbReference>
<dbReference type="PROSITE" id="PS50235">
    <property type="entry name" value="USP_3"/>
    <property type="match status" value="1"/>
</dbReference>
<dbReference type="Gene3D" id="2.100.10.50">
    <property type="match status" value="1"/>
</dbReference>
<dbReference type="SUPFAM" id="SSF90209">
    <property type="entry name" value="Ran binding protein zinc finger-like"/>
    <property type="match status" value="1"/>
</dbReference>
<evidence type="ECO:0008006" key="10">
    <source>
        <dbReference type="Google" id="ProtNLM"/>
    </source>
</evidence>
<dbReference type="InterPro" id="IPR018200">
    <property type="entry name" value="USP_CS"/>
</dbReference>
<dbReference type="Gene3D" id="4.10.1060.10">
    <property type="entry name" value="Zinc finger, RanBP2-type"/>
    <property type="match status" value="1"/>
</dbReference>
<evidence type="ECO:0000259" key="8">
    <source>
        <dbReference type="PROSITE" id="PS51498"/>
    </source>
</evidence>
<evidence type="ECO:0000259" key="6">
    <source>
        <dbReference type="PROSITE" id="PS50199"/>
    </source>
</evidence>
<dbReference type="EMBL" id="HBHK01004136">
    <property type="protein sequence ID" value="CAD9668517.1"/>
    <property type="molecule type" value="Transcribed_RNA"/>
</dbReference>
<dbReference type="InterPro" id="IPR036443">
    <property type="entry name" value="Znf_RanBP2_sf"/>
</dbReference>
<dbReference type="Pfam" id="PF00443">
    <property type="entry name" value="UCH"/>
    <property type="match status" value="2"/>
</dbReference>
<dbReference type="GO" id="GO:0005634">
    <property type="term" value="C:nucleus"/>
    <property type="evidence" value="ECO:0007669"/>
    <property type="project" value="TreeGrafter"/>
</dbReference>
<dbReference type="PROSITE" id="PS00973">
    <property type="entry name" value="USP_2"/>
    <property type="match status" value="1"/>
</dbReference>
<keyword evidence="2 4" id="KW-0863">Zinc-finger</keyword>
<dbReference type="GO" id="GO:0008270">
    <property type="term" value="F:zinc ion binding"/>
    <property type="evidence" value="ECO:0007669"/>
    <property type="project" value="UniProtKB-KW"/>
</dbReference>
<dbReference type="GO" id="GO:0016579">
    <property type="term" value="P:protein deubiquitination"/>
    <property type="evidence" value="ECO:0007669"/>
    <property type="project" value="InterPro"/>
</dbReference>
<feature type="domain" description="USP" evidence="7">
    <location>
        <begin position="1130"/>
        <end position="2275"/>
    </location>
</feature>
<dbReference type="Gene3D" id="3.90.70.10">
    <property type="entry name" value="Cysteine proteinases"/>
    <property type="match status" value="2"/>
</dbReference>
<keyword evidence="1" id="KW-0479">Metal-binding</keyword>
<feature type="region of interest" description="Disordered" evidence="5">
    <location>
        <begin position="1598"/>
        <end position="1628"/>
    </location>
</feature>
<accession>A0A7S2RE64</accession>
<dbReference type="InterPro" id="IPR001876">
    <property type="entry name" value="Znf_RanBP2"/>
</dbReference>
<proteinExistence type="predicted"/>
<evidence type="ECO:0000256" key="5">
    <source>
        <dbReference type="SAM" id="MobiDB-lite"/>
    </source>
</evidence>
<dbReference type="PROSITE" id="PS50199">
    <property type="entry name" value="ZF_RANBP2_2"/>
    <property type="match status" value="3"/>
</dbReference>
<protein>
    <recommendedName>
        <fullName evidence="10">Ubiquitinyl hydrolase 1</fullName>
    </recommendedName>
</protein>
<dbReference type="InterPro" id="IPR023341">
    <property type="entry name" value="MABP"/>
</dbReference>
<evidence type="ECO:0000256" key="4">
    <source>
        <dbReference type="PROSITE-ProRule" id="PRU00322"/>
    </source>
</evidence>
<dbReference type="GO" id="GO:0004843">
    <property type="term" value="F:cysteine-type deubiquitinase activity"/>
    <property type="evidence" value="ECO:0007669"/>
    <property type="project" value="InterPro"/>
</dbReference>
<dbReference type="InterPro" id="IPR050164">
    <property type="entry name" value="Peptidase_C19"/>
</dbReference>
<evidence type="ECO:0000256" key="1">
    <source>
        <dbReference type="ARBA" id="ARBA00022723"/>
    </source>
</evidence>
<feature type="domain" description="RanBP2-type" evidence="6">
    <location>
        <begin position="891"/>
        <end position="920"/>
    </location>
</feature>
<evidence type="ECO:0000259" key="7">
    <source>
        <dbReference type="PROSITE" id="PS50235"/>
    </source>
</evidence>
<dbReference type="PROSITE" id="PS51498">
    <property type="entry name" value="MABP"/>
    <property type="match status" value="2"/>
</dbReference>
<feature type="domain" description="RanBP2-type" evidence="6">
    <location>
        <begin position="850"/>
        <end position="879"/>
    </location>
</feature>
<sequence length="2388" mass="262996">MGCQWLPAVDTVLEALCSGDVNLLRESLDGLRKVVGAQTTAVARVSLYVACSPDLGQASGILLANVMVEMKMYNYLLLLLRSFAVARRFDILDSIAMNMTEGLLHSGFDDNQEKKAVVDWLLLGFQHSPKLAAKVAPLLVGEMEDSMFARLVASKEWVHASAVRKSINEGADFPVENAELLDKMLRQTSWVRNDMSSLPFIPPNRLDRDFGHIPINSFSFTYPYFPWPEGTWVLQPQPGQGEKPHFSLSAKERGVGGTLIGRIVSGIFTNYEVQGNYLCIHGKSVRMQTMAKDSGSPGKNSVPLKMTCEITSNKRQLGLFGVTGRGSQTNGFLGVRRVVRVGDLTIDNIPRAFSDNKHACLEISAQQAIVVPGVVLSFQSSWTVQFWLYRPSVSKHSEDWATLVQLHPLRLEIRETPNTIELRLLCVQRGEIAQVLIFEAGCAAFESEWFHISLSGSSQHDIRCCLNGNRIVELAVCEKDVSELGFVSLGTCLKRKQSLIVCGLKLWRSVRNQNEILQEFSRGFSLSCELHTGLLGWYPMQGSPVLCLCNVTSNKNHLQVVGKQYLNGIELQGAQTTMDTSCQTLPTLAETEQLVIVGPFSSDGIQLYLDEKSSIWTKERIPIAGGFSAKYVLSLSTGDTMSIQLHGGSFWEMIGSAYHGCPNTASNQVQVVFKLTEKNGVTGFEISVYVNDPSPLRLLCLPLAGRMTGVSTMFEVTYDRNARELQVSCGNVPLVALHADILKYAGVHLIDGVFIGACAIKGKLQCTGLQVGGEARELPVEPLTSMGVQAGSDSAAMNAPSLAPENNGSVSQPLTWACPLCTVINPSSALFCETCSTANPNTALVPAVTPLDCWVCQSCTFVNNLKAPTCEICHTPNPNQQESKSEAIDLSQSTWACPQCTYANPGTAVRCSICESERPRAVSTNPAANVDSAANPAEHDSKNDVEDVIKQRVFNLSQATEMLNQDDMEGTTNPDWIFGSWDTTHGQMDLQMQESEQETCFGLALEGEYGENEGTIDAIALYVSRPNDKTWAILGTWGNTTGARKGLHGLNLRLGEAGETLNGTWCYGDSVSGTWSASLRPDPSYFRGLTQGQKVRPVVTSLQEQVAQYEQEKSVKNISDPSLAFRPRYTGLANMEQGLTNVCYQNSLLQALFLTYSFRYKLLFPPPGCTSGNELFSTLQALMGRLLLSDRPVLVTKELQSALRSDWKTGEQMDVSDFNDYLMLSLSESLPEGVLEGIFGCQTAHLLRCTSCGKTKENRESALGLAVTLPRQYMPITDITAVTCPSKSELSKLVIPEGFERIRVNINADKDDAPCVYLCVKREPNEKPITELMIRVLSGASSPPTAPNNYKLVPVNLNPGKRDNNNPANVPDGVYLFFQRDIHGSPITEVRFLVGDDDVPPEGFRVISTDLNPSWASRDGSVVPVSGGSTGMLQQPAKPPAVPKGPSTTSVKLCYKRGMPVTDIVVSSSPPKHNEADYQVIDKALNFALEGDNSPSDVFLWYTDSNVFCSPLTELVLVDKEKADFNNYELCGDVVFCGGRVLLKRRGEGCPITQVDVFRAPKLTPPFRFHSIINVTTRPESCEVENIISAPWIPRMEPGSKVSSASSGRASPSGPSGQQSGAGTASGASSAAQLGGILASRGKSLHFEVVDRNIAGWVMHGRYVDSGPDSSSRVSGAIYGVIYQLQQSRWTFVGYRTNATNGTKEGCWDLVQFEVTRPGNNLNGYVLDSSNAVLGVKPPEHIQLDAEKTSSSAGVSCPIVDIRVIRGEDDIPMGYEFVESVGSQNPQHRDINFGTGSRPAYIVVRRGQSGQGSAQENEEMPIVQVGVVMSELEELPDGYETIVSTPSGESADLNLGAEGLPMYLCFRRQDPKGKREEILFNLALHWQDLGDTVPAGYDLIKWTIKRLTEANLCLTGKHKLFLCTETRPQSMGIVSHEVNGTYRGGTLQMELYAVTNEVQGHVVNGIFHSLSAYDSGHTKNNRTQIDGYMFNLEDLRDEEFRRLFPDVAPSSDAKKFHNTWCLCGIWLNEASGGNSNPLVTPAIWKFSRNDVCDQIEGTWSWGKTTGKVTFLQDTFLQISGTSDSSELWKDGSQLFSDRCVTNDIQALVKHSFSSSVLDGVDMPVCDDESVKRTHKQYTIMTEPPEHLALTVKRMGFDFKKHKPIKHLETTRFQPVLELPQAKLNEETSMEQHEQTNWQYGLYSIVVHTGSNANSGHYFTYGRHSSDQNLHLYDSPTSPWVLFNDSRVASVTWKEMTAQIESSESNTVYLLFYRKLQALASRQTENTQHPAKKARTGYQEDEMADEDELVQAILLSQGETENVSPDVVRDKEELKKQQSNILHRISVYQKYTPPHLQKIVNENSRFLLEDMLGKTSPIYRELLSAQAKI</sequence>
<dbReference type="GO" id="GO:0005829">
    <property type="term" value="C:cytosol"/>
    <property type="evidence" value="ECO:0007669"/>
    <property type="project" value="TreeGrafter"/>
</dbReference>
<dbReference type="SUPFAM" id="SSF54001">
    <property type="entry name" value="Cysteine proteinases"/>
    <property type="match status" value="1"/>
</dbReference>
<dbReference type="PANTHER" id="PTHR24006">
    <property type="entry name" value="UBIQUITIN CARBOXYL-TERMINAL HYDROLASE"/>
    <property type="match status" value="1"/>
</dbReference>